<dbReference type="Gene3D" id="1.10.510.10">
    <property type="entry name" value="Transferase(Phosphotransferase) domain 1"/>
    <property type="match status" value="1"/>
</dbReference>
<feature type="compositionally biased region" description="Polar residues" evidence="1">
    <location>
        <begin position="128"/>
        <end position="145"/>
    </location>
</feature>
<accession>A0A7M5WVS5</accession>
<evidence type="ECO:0000256" key="1">
    <source>
        <dbReference type="SAM" id="MobiDB-lite"/>
    </source>
</evidence>
<evidence type="ECO:0000259" key="2">
    <source>
        <dbReference type="PROSITE" id="PS50011"/>
    </source>
</evidence>
<proteinExistence type="predicted"/>
<dbReference type="PROSITE" id="PS50011">
    <property type="entry name" value="PROTEIN_KINASE_DOM"/>
    <property type="match status" value="1"/>
</dbReference>
<dbReference type="Proteomes" id="UP000594262">
    <property type="component" value="Unplaced"/>
</dbReference>
<feature type="region of interest" description="Disordered" evidence="1">
    <location>
        <begin position="128"/>
        <end position="148"/>
    </location>
</feature>
<dbReference type="CDD" id="cd00180">
    <property type="entry name" value="PKc"/>
    <property type="match status" value="1"/>
</dbReference>
<feature type="region of interest" description="Disordered" evidence="1">
    <location>
        <begin position="233"/>
        <end position="299"/>
    </location>
</feature>
<dbReference type="GO" id="GO:0005524">
    <property type="term" value="F:ATP binding"/>
    <property type="evidence" value="ECO:0007669"/>
    <property type="project" value="InterPro"/>
</dbReference>
<keyword evidence="4" id="KW-1185">Reference proteome</keyword>
<dbReference type="Gene3D" id="3.30.200.20">
    <property type="entry name" value="Phosphorylase Kinase, domain 1"/>
    <property type="match status" value="1"/>
</dbReference>
<dbReference type="PANTHER" id="PTHR44167">
    <property type="entry name" value="OVARIAN-SPECIFIC SERINE/THREONINE-PROTEIN KINASE LOK-RELATED"/>
    <property type="match status" value="1"/>
</dbReference>
<organism evidence="3 4">
    <name type="scientific">Clytia hemisphaerica</name>
    <dbReference type="NCBI Taxonomy" id="252671"/>
    <lineage>
        <taxon>Eukaryota</taxon>
        <taxon>Metazoa</taxon>
        <taxon>Cnidaria</taxon>
        <taxon>Hydrozoa</taxon>
        <taxon>Hydroidolina</taxon>
        <taxon>Leptothecata</taxon>
        <taxon>Obeliida</taxon>
        <taxon>Clytiidae</taxon>
        <taxon>Clytia</taxon>
    </lineage>
</organism>
<name>A0A7M5WVS5_9CNID</name>
<feature type="compositionally biased region" description="Polar residues" evidence="1">
    <location>
        <begin position="241"/>
        <end position="255"/>
    </location>
</feature>
<dbReference type="SUPFAM" id="SSF56112">
    <property type="entry name" value="Protein kinase-like (PK-like)"/>
    <property type="match status" value="1"/>
</dbReference>
<dbReference type="SMART" id="SM00220">
    <property type="entry name" value="S_TKc"/>
    <property type="match status" value="1"/>
</dbReference>
<dbReference type="InterPro" id="IPR000719">
    <property type="entry name" value="Prot_kinase_dom"/>
</dbReference>
<feature type="region of interest" description="Disordered" evidence="1">
    <location>
        <begin position="167"/>
        <end position="207"/>
    </location>
</feature>
<dbReference type="Pfam" id="PF00069">
    <property type="entry name" value="Pkinase"/>
    <property type="match status" value="1"/>
</dbReference>
<dbReference type="AlphaFoldDB" id="A0A7M5WVS5"/>
<dbReference type="GO" id="GO:0044773">
    <property type="term" value="P:mitotic DNA damage checkpoint signaling"/>
    <property type="evidence" value="ECO:0007669"/>
    <property type="project" value="TreeGrafter"/>
</dbReference>
<sequence length="788" mass="90370">MSNYTVYNNIYNKKQSPCKKHYEELGKKVIRPDFMSALQLKCYKKEDDCSKPFSNIALSIDEAYVEAKKIDMSNIFKDQMSCDPMQQADEDINRLRFKDQYVINNGTIIVKSSKAEIVLAGNGRFNPSSTQPQLLNESWRSSPGNENKDLLFHDEIEPASNFTIPKIATENTYQNDRKSSASEHSEEIEPGGDIEITSSEPPGDNQQIWTNSIEMKEKTSSTSPMQIDQVVKTAVEHSSDQEMPTASGSPDQSKVATDESMQSREDDEDHEDPHHDNAAGGGDDGGDEGNAPREGPPSTTQEILDAFQTQMCAQLTDQENGFLEHFLHAHRCSKLVNDRPENFDECFLTNCNNPDSMVEYCQKILGMTPLKDDQNYEMISKILMHHSKFCRIPFYCNMLLCKYYSDISKQLNLDSNIPCIRGRNQYEVVLSNSPNNERMIEGVDFFILYANLCGQGAFGSVYDGCFQRTGEGPNHVAVKIIKIDEEKKAEKIALARSLQCIRRLGAHPNLLLPKWIMKCDYHYLQIMDYADTDLLSHLDTFHRHINHPDTNLQVAKDVLIIRFFCFHFHQMAKAIQYLHSLDMVHGDIKPQNFVLMNNLMTVKLIDFDFLKEENVRQKCGSPGYAAPEVSQHNTVNKASDVYSLGRCIIPMVLGDQNVLVNDHFTRERLTEMLMKMNEMFGIYRDIAGLFFNTTEDISDKRLPIHNLLSHFEHNNDDFSPQSPFYEARMHYQTLEIEPPTVNYASPEEMCLNFVRNWTMRRLRRFNTLKSYKNVFGYPISKIDITIEN</sequence>
<feature type="domain" description="Protein kinase" evidence="2">
    <location>
        <begin position="447"/>
        <end position="725"/>
    </location>
</feature>
<protein>
    <recommendedName>
        <fullName evidence="2">Protein kinase domain-containing protein</fullName>
    </recommendedName>
</protein>
<dbReference type="GO" id="GO:0004674">
    <property type="term" value="F:protein serine/threonine kinase activity"/>
    <property type="evidence" value="ECO:0007669"/>
    <property type="project" value="TreeGrafter"/>
</dbReference>
<dbReference type="GO" id="GO:0005634">
    <property type="term" value="C:nucleus"/>
    <property type="evidence" value="ECO:0007669"/>
    <property type="project" value="TreeGrafter"/>
</dbReference>
<dbReference type="InterPro" id="IPR008271">
    <property type="entry name" value="Ser/Thr_kinase_AS"/>
</dbReference>
<dbReference type="OrthoDB" id="6141983at2759"/>
<evidence type="ECO:0000313" key="4">
    <source>
        <dbReference type="Proteomes" id="UP000594262"/>
    </source>
</evidence>
<feature type="compositionally biased region" description="Basic and acidic residues" evidence="1">
    <location>
        <begin position="175"/>
        <end position="187"/>
    </location>
</feature>
<reference evidence="3" key="1">
    <citation type="submission" date="2021-01" db="UniProtKB">
        <authorList>
            <consortium name="EnsemblMetazoa"/>
        </authorList>
    </citation>
    <scope>IDENTIFICATION</scope>
</reference>
<evidence type="ECO:0000313" key="3">
    <source>
        <dbReference type="EnsemblMetazoa" id="CLYHEMP013644.1"/>
    </source>
</evidence>
<dbReference type="EnsemblMetazoa" id="CLYHEMT013644.1">
    <property type="protein sequence ID" value="CLYHEMP013644.1"/>
    <property type="gene ID" value="CLYHEMG013644"/>
</dbReference>
<feature type="compositionally biased region" description="Polar residues" evidence="1">
    <location>
        <begin position="196"/>
        <end position="207"/>
    </location>
</feature>
<dbReference type="PROSITE" id="PS00108">
    <property type="entry name" value="PROTEIN_KINASE_ST"/>
    <property type="match status" value="1"/>
</dbReference>
<dbReference type="PANTHER" id="PTHR44167:SF30">
    <property type="entry name" value="PHOSPHORYLASE KINASE"/>
    <property type="match status" value="1"/>
</dbReference>
<dbReference type="InterPro" id="IPR011009">
    <property type="entry name" value="Kinase-like_dom_sf"/>
</dbReference>